<protein>
    <submittedName>
        <fullName evidence="1">Uncharacterized protein</fullName>
    </submittedName>
</protein>
<gene>
    <name evidence="1" type="ORF">PHLGIDRAFT_186864</name>
</gene>
<organism evidence="1 2">
    <name type="scientific">Phlebiopsis gigantea (strain 11061_1 CR5-6)</name>
    <name type="common">White-rot fungus</name>
    <name type="synonym">Peniophora gigantea</name>
    <dbReference type="NCBI Taxonomy" id="745531"/>
    <lineage>
        <taxon>Eukaryota</taxon>
        <taxon>Fungi</taxon>
        <taxon>Dikarya</taxon>
        <taxon>Basidiomycota</taxon>
        <taxon>Agaricomycotina</taxon>
        <taxon>Agaricomycetes</taxon>
        <taxon>Polyporales</taxon>
        <taxon>Phanerochaetaceae</taxon>
        <taxon>Phlebiopsis</taxon>
    </lineage>
</organism>
<keyword evidence="2" id="KW-1185">Reference proteome</keyword>
<dbReference type="Proteomes" id="UP000053257">
    <property type="component" value="Unassembled WGS sequence"/>
</dbReference>
<dbReference type="EMBL" id="KN840450">
    <property type="protein sequence ID" value="KIP10952.1"/>
    <property type="molecule type" value="Genomic_DNA"/>
</dbReference>
<name>A0A0C3SCI2_PHLG1</name>
<dbReference type="HOGENOM" id="CLU_1652798_0_0_1"/>
<evidence type="ECO:0000313" key="1">
    <source>
        <dbReference type="EMBL" id="KIP10952.1"/>
    </source>
</evidence>
<dbReference type="AlphaFoldDB" id="A0A0C3SCI2"/>
<sequence length="160" mass="17614">MSSIGDSAQRRRHSWLLYSHFPCTTSDSYNPGSQHCIIPLINTVASSLVVHHQRPLKPYSCTITTSRTKVVVIPWGALPPRSQKPPAVLYRRSSLLELACACPQDSYLSEPFIAIAVHHNFVEAPTPCCCLFLTLTHPWILIGLLPLSSAFAGTSSFLSI</sequence>
<proteinExistence type="predicted"/>
<evidence type="ECO:0000313" key="2">
    <source>
        <dbReference type="Proteomes" id="UP000053257"/>
    </source>
</evidence>
<accession>A0A0C3SCI2</accession>
<reference evidence="1 2" key="1">
    <citation type="journal article" date="2014" name="PLoS Genet.">
        <title>Analysis of the Phlebiopsis gigantea genome, transcriptome and secretome provides insight into its pioneer colonization strategies of wood.</title>
        <authorList>
            <person name="Hori C."/>
            <person name="Ishida T."/>
            <person name="Igarashi K."/>
            <person name="Samejima M."/>
            <person name="Suzuki H."/>
            <person name="Master E."/>
            <person name="Ferreira P."/>
            <person name="Ruiz-Duenas F.J."/>
            <person name="Held B."/>
            <person name="Canessa P."/>
            <person name="Larrondo L.F."/>
            <person name="Schmoll M."/>
            <person name="Druzhinina I.S."/>
            <person name="Kubicek C.P."/>
            <person name="Gaskell J.A."/>
            <person name="Kersten P."/>
            <person name="St John F."/>
            <person name="Glasner J."/>
            <person name="Sabat G."/>
            <person name="Splinter BonDurant S."/>
            <person name="Syed K."/>
            <person name="Yadav J."/>
            <person name="Mgbeahuruike A.C."/>
            <person name="Kovalchuk A."/>
            <person name="Asiegbu F.O."/>
            <person name="Lackner G."/>
            <person name="Hoffmeister D."/>
            <person name="Rencoret J."/>
            <person name="Gutierrez A."/>
            <person name="Sun H."/>
            <person name="Lindquist E."/>
            <person name="Barry K."/>
            <person name="Riley R."/>
            <person name="Grigoriev I.V."/>
            <person name="Henrissat B."/>
            <person name="Kues U."/>
            <person name="Berka R.M."/>
            <person name="Martinez A.T."/>
            <person name="Covert S.F."/>
            <person name="Blanchette R.A."/>
            <person name="Cullen D."/>
        </authorList>
    </citation>
    <scope>NUCLEOTIDE SEQUENCE [LARGE SCALE GENOMIC DNA]</scope>
    <source>
        <strain evidence="1 2">11061_1 CR5-6</strain>
    </source>
</reference>